<sequence>MSRGEPWRVCVKRWHSCYGARGLCASSSLSLPFRGRRREGYGGGDEQPRRVGVLPPSWLTLSGARYESGLHMCVCARLCVDSAATLEREYFLFLYCVQATRPCGYMWKMQCVTVLSPA</sequence>
<dbReference type="RefSeq" id="XP_003863921.1">
    <property type="nucleotide sequence ID" value="XM_003863873.1"/>
</dbReference>
<proteinExistence type="predicted"/>
<dbReference type="VEuPathDB" id="TriTrypDB:LdBPK_330970.1"/>
<gene>
    <name evidence="1" type="ORF">LDBPK_330970</name>
</gene>
<dbReference type="GeneID" id="13392318"/>
<dbReference type="EMBL" id="FR799620">
    <property type="protein sequence ID" value="CBZ37238.1"/>
    <property type="molecule type" value="Genomic_DNA"/>
</dbReference>
<reference evidence="2" key="2">
    <citation type="submission" date="2011-02" db="EMBL/GenBank/DDBJ databases">
        <title>Whole genome sequencing of Leishmania donovani clinical lines reveals dynamic variation related to drug resistance.</title>
        <authorList>
            <person name="Downing T."/>
            <person name="Imamura H."/>
            <person name="Sanders M."/>
            <person name="Decuypere S."/>
            <person name="Hertz-Fowler C."/>
            <person name="Clark T.G."/>
            <person name="Rijal S."/>
            <person name="Sundar S."/>
            <person name="Quail M.A."/>
            <person name="De Doncker S."/>
            <person name="Maes I."/>
            <person name="Vanaerschot M."/>
            <person name="Stark O."/>
            <person name="Schonian G."/>
            <person name="Dujardin J.C."/>
            <person name="Berriman M."/>
        </authorList>
    </citation>
    <scope>NUCLEOTIDE SEQUENCE [LARGE SCALE GENOMIC DNA]</scope>
    <source>
        <strain evidence="2">BPK282A1</strain>
    </source>
</reference>
<dbReference type="KEGG" id="ldo:LDBPK_330970"/>
<evidence type="ECO:0000313" key="1">
    <source>
        <dbReference type="EMBL" id="CBZ37238.1"/>
    </source>
</evidence>
<name>E9BQ26_LEIDO</name>
<reference evidence="1 2" key="1">
    <citation type="journal article" date="2011" name="Genome Res.">
        <title>Whole genome sequencing of multiple Leishmania donovani clinical isolates provides insights into population structure and mechanisms of drug resistance.</title>
        <authorList>
            <person name="Downing T."/>
            <person name="Imamura H."/>
            <person name="Decuypere S."/>
            <person name="Clark T.G."/>
            <person name="Coombs G.H."/>
            <person name="Cotton J.A."/>
            <person name="Hilley J.D."/>
            <person name="de Doncker S."/>
            <person name="Maes I."/>
            <person name="Mottram J.C."/>
            <person name="Quail M.A."/>
            <person name="Rijal S."/>
            <person name="Sanders M."/>
            <person name="Schonian G."/>
            <person name="Stark O."/>
            <person name="Sundar S."/>
            <person name="Vanaerschot M."/>
            <person name="Hertz-Fowler C."/>
            <person name="Dujardin J.C."/>
            <person name="Berriman M."/>
        </authorList>
    </citation>
    <scope>NUCLEOTIDE SEQUENCE [LARGE SCALE GENOMIC DNA]</scope>
    <source>
        <strain evidence="1 2">BPK282A1</strain>
    </source>
</reference>
<dbReference type="AlphaFoldDB" id="E9BQ26"/>
<organism evidence="1 2">
    <name type="scientific">Leishmania donovani</name>
    <dbReference type="NCBI Taxonomy" id="5661"/>
    <lineage>
        <taxon>Eukaryota</taxon>
        <taxon>Discoba</taxon>
        <taxon>Euglenozoa</taxon>
        <taxon>Kinetoplastea</taxon>
        <taxon>Metakinetoplastina</taxon>
        <taxon>Trypanosomatida</taxon>
        <taxon>Trypanosomatidae</taxon>
        <taxon>Leishmaniinae</taxon>
        <taxon>Leishmania</taxon>
    </lineage>
</organism>
<protein>
    <submittedName>
        <fullName evidence="1">Uncharacterized protein</fullName>
    </submittedName>
</protein>
<dbReference type="Proteomes" id="UP000008980">
    <property type="component" value="Chromosome 33"/>
</dbReference>
<accession>E9BQ26</accession>
<evidence type="ECO:0000313" key="2">
    <source>
        <dbReference type="Proteomes" id="UP000008980"/>
    </source>
</evidence>